<dbReference type="EMBL" id="MGFR01000005">
    <property type="protein sequence ID" value="OGM09381.1"/>
    <property type="molecule type" value="Genomic_DNA"/>
</dbReference>
<gene>
    <name evidence="6" type="ORF">A2Y68_00210</name>
</gene>
<evidence type="ECO:0000259" key="5">
    <source>
        <dbReference type="SMART" id="SM00846"/>
    </source>
</evidence>
<dbReference type="AlphaFoldDB" id="A0A1F7X329"/>
<keyword evidence="3" id="KW-0520">NAD</keyword>
<accession>A0A1F7X329</accession>
<evidence type="ECO:0000256" key="2">
    <source>
        <dbReference type="PIRSR" id="PIRSR000149-1"/>
    </source>
</evidence>
<dbReference type="Pfam" id="PF00044">
    <property type="entry name" value="Gp_dh_N"/>
    <property type="match status" value="1"/>
</dbReference>
<feature type="binding site" evidence="3">
    <location>
        <position position="121"/>
    </location>
    <ligand>
        <name>NAD(+)</name>
        <dbReference type="ChEBI" id="CHEBI:57540"/>
    </ligand>
</feature>
<feature type="binding site" evidence="3">
    <location>
        <position position="326"/>
    </location>
    <ligand>
        <name>NAD(+)</name>
        <dbReference type="ChEBI" id="CHEBI:57540"/>
    </ligand>
</feature>
<keyword evidence="3" id="KW-0547">Nucleotide-binding</keyword>
<evidence type="ECO:0000313" key="6">
    <source>
        <dbReference type="EMBL" id="OGM09381.1"/>
    </source>
</evidence>
<dbReference type="InterPro" id="IPR020828">
    <property type="entry name" value="GlycerAld_3-P_DH_NAD(P)-bd"/>
</dbReference>
<dbReference type="CDD" id="cd05214">
    <property type="entry name" value="GAPDH_I_N"/>
    <property type="match status" value="1"/>
</dbReference>
<sequence length="348" mass="39518">MNKLRIGINGFGRIGRAIYRINHLKHLFDIVAINDINPDNHNIAYLLQYDSTYGKFPEKVRDDKKHLMIGGKKIYVYHQDNISDVPWDKHGVDIVIESSGVRTNLDNLDKLRDKIKNVIATYDPGNIAKSIILGVNEKSVNPSTNFLFSASICDAVALAPIVDIILKSNNIVSGFLTTIHPWLSYQNLLDGPSKSWTHPGDVFSHYALGRSSVSNIIPKSTSAVQATEKVIPKLNNKIISFSFRSPTNIVSGAVLTLLLKKPTTYNRFVSIFKRSEKKQKYNILKNSVEPLTSIDYIGEEYSAIIDHRWTKVNNKRHVELVYWYDNEWGYGNKVIELISLIGKRYKSR</sequence>
<proteinExistence type="predicted"/>
<dbReference type="InterPro" id="IPR020831">
    <property type="entry name" value="GlycerAld/Erythrose_P_DH"/>
</dbReference>
<protein>
    <recommendedName>
        <fullName evidence="5">Glyceraldehyde 3-phosphate dehydrogenase NAD(P) binding domain-containing protein</fullName>
    </recommendedName>
</protein>
<evidence type="ECO:0000256" key="4">
    <source>
        <dbReference type="PIRSR" id="PIRSR000149-4"/>
    </source>
</evidence>
<dbReference type="InterPro" id="IPR036291">
    <property type="entry name" value="NAD(P)-bd_dom_sf"/>
</dbReference>
<evidence type="ECO:0000256" key="1">
    <source>
        <dbReference type="ARBA" id="ARBA00023002"/>
    </source>
</evidence>
<organism evidence="6 7">
    <name type="scientific">Candidatus Woesebacteria bacterium RBG_13_46_13</name>
    <dbReference type="NCBI Taxonomy" id="1802479"/>
    <lineage>
        <taxon>Bacteria</taxon>
        <taxon>Candidatus Woeseibacteriota</taxon>
    </lineage>
</organism>
<dbReference type="STRING" id="1802479.A2Y68_00210"/>
<dbReference type="Pfam" id="PF02800">
    <property type="entry name" value="Gp_dh_C"/>
    <property type="match status" value="1"/>
</dbReference>
<dbReference type="GO" id="GO:0016620">
    <property type="term" value="F:oxidoreductase activity, acting on the aldehyde or oxo group of donors, NAD or NADP as acceptor"/>
    <property type="evidence" value="ECO:0007669"/>
    <property type="project" value="InterPro"/>
</dbReference>
<dbReference type="Gene3D" id="3.40.50.720">
    <property type="entry name" value="NAD(P)-binding Rossmann-like Domain"/>
    <property type="match status" value="1"/>
</dbReference>
<feature type="active site" description="Nucleophile" evidence="2">
    <location>
        <position position="153"/>
    </location>
</feature>
<keyword evidence="1" id="KW-0560">Oxidoreductase</keyword>
<dbReference type="GO" id="GO:0051287">
    <property type="term" value="F:NAD binding"/>
    <property type="evidence" value="ECO:0007669"/>
    <property type="project" value="InterPro"/>
</dbReference>
<name>A0A1F7X329_9BACT</name>
<reference evidence="6 7" key="1">
    <citation type="journal article" date="2016" name="Nat. Commun.">
        <title>Thousands of microbial genomes shed light on interconnected biogeochemical processes in an aquifer system.</title>
        <authorList>
            <person name="Anantharaman K."/>
            <person name="Brown C.T."/>
            <person name="Hug L.A."/>
            <person name="Sharon I."/>
            <person name="Castelle C.J."/>
            <person name="Probst A.J."/>
            <person name="Thomas B.C."/>
            <person name="Singh A."/>
            <person name="Wilkins M.J."/>
            <person name="Karaoz U."/>
            <person name="Brodie E.L."/>
            <person name="Williams K.H."/>
            <person name="Hubbard S.S."/>
            <person name="Banfield J.F."/>
        </authorList>
    </citation>
    <scope>NUCLEOTIDE SEQUENCE [LARGE SCALE GENOMIC DNA]</scope>
</reference>
<dbReference type="SMART" id="SM00846">
    <property type="entry name" value="Gp_dh_N"/>
    <property type="match status" value="1"/>
</dbReference>
<feature type="domain" description="Glyceraldehyde 3-phosphate dehydrogenase NAD(P) binding" evidence="5">
    <location>
        <begin position="4"/>
        <end position="153"/>
    </location>
</feature>
<dbReference type="Proteomes" id="UP000176778">
    <property type="component" value="Unassembled WGS sequence"/>
</dbReference>
<dbReference type="PIRSF" id="PIRSF000149">
    <property type="entry name" value="GAP_DH"/>
    <property type="match status" value="1"/>
</dbReference>
<dbReference type="InterPro" id="IPR020829">
    <property type="entry name" value="GlycerAld_3-P_DH_cat"/>
</dbReference>
<comment type="caution">
    <text evidence="6">The sequence shown here is derived from an EMBL/GenBank/DDBJ whole genome shotgun (WGS) entry which is preliminary data.</text>
</comment>
<dbReference type="SUPFAM" id="SSF51735">
    <property type="entry name" value="NAD(P)-binding Rossmann-fold domains"/>
    <property type="match status" value="1"/>
</dbReference>
<evidence type="ECO:0000313" key="7">
    <source>
        <dbReference type="Proteomes" id="UP000176778"/>
    </source>
</evidence>
<dbReference type="Gene3D" id="3.30.360.10">
    <property type="entry name" value="Dihydrodipicolinate Reductase, domain 2"/>
    <property type="match status" value="1"/>
</dbReference>
<dbReference type="SUPFAM" id="SSF55347">
    <property type="entry name" value="Glyceraldehyde-3-phosphate dehydrogenase-like, C-terminal domain"/>
    <property type="match status" value="1"/>
</dbReference>
<feature type="site" description="Activates thiol group during catalysis" evidence="4">
    <location>
        <position position="180"/>
    </location>
</feature>
<feature type="binding site" evidence="3">
    <location>
        <begin position="13"/>
        <end position="14"/>
    </location>
    <ligand>
        <name>NAD(+)</name>
        <dbReference type="ChEBI" id="CHEBI:57540"/>
    </ligand>
</feature>
<dbReference type="PANTHER" id="PTHR43148">
    <property type="entry name" value="GLYCERALDEHYDE-3-PHOSPHATE DEHYDROGENASE 2"/>
    <property type="match status" value="1"/>
</dbReference>
<evidence type="ECO:0000256" key="3">
    <source>
        <dbReference type="PIRSR" id="PIRSR000149-3"/>
    </source>
</evidence>
<feature type="binding site" evidence="3">
    <location>
        <position position="35"/>
    </location>
    <ligand>
        <name>NAD(+)</name>
        <dbReference type="ChEBI" id="CHEBI:57540"/>
    </ligand>
</feature>